<dbReference type="PRINTS" id="PR00175">
    <property type="entry name" value="NAALASMPORT"/>
</dbReference>
<dbReference type="Gene3D" id="1.20.1740.10">
    <property type="entry name" value="Amino acid/polyamine transporter I"/>
    <property type="match status" value="1"/>
</dbReference>
<feature type="transmembrane region" description="Helical" evidence="9">
    <location>
        <begin position="136"/>
        <end position="157"/>
    </location>
</feature>
<feature type="transmembrane region" description="Helical" evidence="9">
    <location>
        <begin position="231"/>
        <end position="256"/>
    </location>
</feature>
<organism evidence="11 12">
    <name type="scientific">Neobacillus driksii</name>
    <dbReference type="NCBI Taxonomy" id="3035913"/>
    <lineage>
        <taxon>Bacteria</taxon>
        <taxon>Bacillati</taxon>
        <taxon>Bacillota</taxon>
        <taxon>Bacilli</taxon>
        <taxon>Bacillales</taxon>
        <taxon>Bacillaceae</taxon>
        <taxon>Neobacillus</taxon>
    </lineage>
</organism>
<evidence type="ECO:0000256" key="9">
    <source>
        <dbReference type="RuleBase" id="RU363064"/>
    </source>
</evidence>
<evidence type="ECO:0000256" key="1">
    <source>
        <dbReference type="ARBA" id="ARBA00004651"/>
    </source>
</evidence>
<protein>
    <submittedName>
        <fullName evidence="11">Alanine/glycine:cation symporter family protein</fullName>
    </submittedName>
</protein>
<keyword evidence="12" id="KW-1185">Reference proteome</keyword>
<feature type="transmembrane region" description="Helical" evidence="9">
    <location>
        <begin position="347"/>
        <end position="374"/>
    </location>
</feature>
<evidence type="ECO:0000256" key="7">
    <source>
        <dbReference type="ARBA" id="ARBA00022989"/>
    </source>
</evidence>
<evidence type="ECO:0000256" key="3">
    <source>
        <dbReference type="ARBA" id="ARBA00022448"/>
    </source>
</evidence>
<dbReference type="InterPro" id="IPR001463">
    <property type="entry name" value="Na/Ala_symport"/>
</dbReference>
<feature type="transmembrane region" description="Helical" evidence="9">
    <location>
        <begin position="421"/>
        <end position="441"/>
    </location>
</feature>
<evidence type="ECO:0000256" key="4">
    <source>
        <dbReference type="ARBA" id="ARBA00022475"/>
    </source>
</evidence>
<dbReference type="EMBL" id="JAROBZ020000002">
    <property type="protein sequence ID" value="MFB3170100.1"/>
    <property type="molecule type" value="Genomic_DNA"/>
</dbReference>
<feature type="region of interest" description="Disordered" evidence="10">
    <location>
        <begin position="477"/>
        <end position="500"/>
    </location>
</feature>
<keyword evidence="8 9" id="KW-0472">Membrane</keyword>
<evidence type="ECO:0000256" key="2">
    <source>
        <dbReference type="ARBA" id="ARBA00009261"/>
    </source>
</evidence>
<dbReference type="PANTHER" id="PTHR30330:SF7">
    <property type="entry name" value="SODIUM_PROTON-DEPENDENT ALANINE CARRIER PROTEIN YRBD-RELATED"/>
    <property type="match status" value="1"/>
</dbReference>
<feature type="transmembrane region" description="Helical" evidence="9">
    <location>
        <begin position="67"/>
        <end position="86"/>
    </location>
</feature>
<name>A0ABV4YZ20_9BACI</name>
<dbReference type="RefSeq" id="WP_306074655.1">
    <property type="nucleotide sequence ID" value="NZ_JAROBZ020000002.1"/>
</dbReference>
<feature type="transmembrane region" description="Helical" evidence="9">
    <location>
        <begin position="207"/>
        <end position="225"/>
    </location>
</feature>
<proteinExistence type="inferred from homology"/>
<evidence type="ECO:0000256" key="8">
    <source>
        <dbReference type="ARBA" id="ARBA00023136"/>
    </source>
</evidence>
<keyword evidence="5 9" id="KW-0812">Transmembrane</keyword>
<keyword evidence="7 9" id="KW-1133">Transmembrane helix</keyword>
<dbReference type="Proteomes" id="UP001241748">
    <property type="component" value="Unassembled WGS sequence"/>
</dbReference>
<feature type="compositionally biased region" description="Basic and acidic residues" evidence="10">
    <location>
        <begin position="477"/>
        <end position="493"/>
    </location>
</feature>
<evidence type="ECO:0000313" key="12">
    <source>
        <dbReference type="Proteomes" id="UP001241748"/>
    </source>
</evidence>
<keyword evidence="4 9" id="KW-1003">Cell membrane</keyword>
<comment type="subcellular location">
    <subcellularLocation>
        <location evidence="1 9">Cell membrane</location>
        <topology evidence="1 9">Multi-pass membrane protein</topology>
    </subcellularLocation>
</comment>
<evidence type="ECO:0000256" key="6">
    <source>
        <dbReference type="ARBA" id="ARBA00022847"/>
    </source>
</evidence>
<dbReference type="NCBIfam" id="TIGR00835">
    <property type="entry name" value="agcS"/>
    <property type="match status" value="1"/>
</dbReference>
<keyword evidence="6 9" id="KW-0769">Symport</keyword>
<dbReference type="Pfam" id="PF01235">
    <property type="entry name" value="Na_Ala_symp"/>
    <property type="match status" value="1"/>
</dbReference>
<comment type="similarity">
    <text evidence="2 9">Belongs to the alanine or glycine:cation symporter (AGCS) (TC 2.A.25) family.</text>
</comment>
<reference evidence="11 12" key="1">
    <citation type="submission" date="2024-05" db="EMBL/GenBank/DDBJ databases">
        <authorList>
            <person name="Venkateswaran K."/>
        </authorList>
    </citation>
    <scope>NUCLEOTIDE SEQUENCE [LARGE SCALE GENOMIC DNA]</scope>
    <source>
        <strain evidence="11 12">179-C4-2-HS</strain>
    </source>
</reference>
<feature type="transmembrane region" description="Helical" evidence="9">
    <location>
        <begin position="177"/>
        <end position="195"/>
    </location>
</feature>
<keyword evidence="3 9" id="KW-0813">Transport</keyword>
<evidence type="ECO:0000256" key="10">
    <source>
        <dbReference type="SAM" id="MobiDB-lite"/>
    </source>
</evidence>
<accession>A0ABV4YZ20</accession>
<feature type="transmembrane region" description="Helical" evidence="9">
    <location>
        <begin position="295"/>
        <end position="318"/>
    </location>
</feature>
<gene>
    <name evidence="11" type="ORF">P5G62_023630</name>
</gene>
<dbReference type="PROSITE" id="PS00873">
    <property type="entry name" value="NA_ALANINE_SYMP"/>
    <property type="match status" value="1"/>
</dbReference>
<evidence type="ECO:0000256" key="5">
    <source>
        <dbReference type="ARBA" id="ARBA00022692"/>
    </source>
</evidence>
<evidence type="ECO:0000313" key="11">
    <source>
        <dbReference type="EMBL" id="MFB3170100.1"/>
    </source>
</evidence>
<feature type="transmembrane region" description="Helical" evidence="9">
    <location>
        <begin position="12"/>
        <end position="35"/>
    </location>
</feature>
<comment type="caution">
    <text evidence="11">The sequence shown here is derived from an EMBL/GenBank/DDBJ whole genome shotgun (WGS) entry which is preliminary data.</text>
</comment>
<dbReference type="PANTHER" id="PTHR30330">
    <property type="entry name" value="AGSS FAMILY TRANSPORTER, SODIUM-ALANINE"/>
    <property type="match status" value="1"/>
</dbReference>
<sequence>MEELVNKASGMVWSLGLVVFALGAGLFFSIITRFVQIRYFKEMIKLLFDKGEPESGVSSFQAFCMALAGRVGIGNIAGVATAIAFGGPGAVFWMWVMALLGGASAFVESTLAQVYKVKDGNQYRGGTPYFIEKGLNMKWFGVFVAIVVTLCYGILVPGIQANTIAVGFENTMGLNKSITGLILVALLAIIIFGGVKRIASVADKVVPFMALGYVIVTFVLLIANASEIPEMFGLIISSAFGANEMFGGMIGAAIAWGVKRAVFSNVAGVGEGTYSSAAAAVSHPAKQGLVQAFSVYIDTLVVCTATALMILITGMYSVTPEGQQPIVDKIPGVEAGPMWTQAAVESVIPGFGGLFVAIAIFFFAFTTLMAYYYISETTLFYLGRNRNLKVFKAGLMILFLGMIYIGSVENASLLWGLGDFGFGSMAWLNLVAILMLTKTALKVFKDYEQQRKAGIEPVFDPIKLGIKGADFWEEKVKEGNSKGKKKTEGKQSETENTINF</sequence>
<feature type="transmembrane region" description="Helical" evidence="9">
    <location>
        <begin position="92"/>
        <end position="115"/>
    </location>
</feature>